<dbReference type="Gene3D" id="3.30.460.10">
    <property type="entry name" value="Beta Polymerase, domain 2"/>
    <property type="match status" value="1"/>
</dbReference>
<evidence type="ECO:0000256" key="9">
    <source>
        <dbReference type="ARBA" id="ARBA00038276"/>
    </source>
</evidence>
<evidence type="ECO:0000256" key="5">
    <source>
        <dbReference type="ARBA" id="ARBA00022723"/>
    </source>
</evidence>
<comment type="similarity">
    <text evidence="9">Belongs to the MntA antitoxin family.</text>
</comment>
<dbReference type="InterPro" id="IPR002934">
    <property type="entry name" value="Polymerase_NTP_transf_dom"/>
</dbReference>
<evidence type="ECO:0000256" key="8">
    <source>
        <dbReference type="ARBA" id="ARBA00022842"/>
    </source>
</evidence>
<dbReference type="PANTHER" id="PTHR33571:SF14">
    <property type="entry name" value="PROTEIN ADENYLYLTRANSFERASE MJ0435-RELATED"/>
    <property type="match status" value="1"/>
</dbReference>
<reference evidence="12" key="1">
    <citation type="journal article" date="2019" name="Int. J. Syst. Evol. Microbiol.">
        <title>The Global Catalogue of Microorganisms (GCM) 10K type strain sequencing project: providing services to taxonomists for standard genome sequencing and annotation.</title>
        <authorList>
            <consortium name="The Broad Institute Genomics Platform"/>
            <consortium name="The Broad Institute Genome Sequencing Center for Infectious Disease"/>
            <person name="Wu L."/>
            <person name="Ma J."/>
        </authorList>
    </citation>
    <scope>NUCLEOTIDE SEQUENCE [LARGE SCALE GENOMIC DNA]</scope>
    <source>
        <strain evidence="12">KCTC 33792</strain>
    </source>
</reference>
<evidence type="ECO:0000259" key="10">
    <source>
        <dbReference type="Pfam" id="PF01909"/>
    </source>
</evidence>
<dbReference type="Pfam" id="PF01909">
    <property type="entry name" value="NTP_transf_2"/>
    <property type="match status" value="1"/>
</dbReference>
<evidence type="ECO:0000256" key="3">
    <source>
        <dbReference type="ARBA" id="ARBA00022679"/>
    </source>
</evidence>
<evidence type="ECO:0000313" key="12">
    <source>
        <dbReference type="Proteomes" id="UP001597520"/>
    </source>
</evidence>
<sequence>MAIEENMDQRLKRIKPVLQEKYHVSKIGYFGSFAREEQTEESDIDILVEFSKPIGLEFVSLKEYLEQELDRNVDLVTVKALKPQLKESILREVIYK</sequence>
<dbReference type="CDD" id="cd05403">
    <property type="entry name" value="NT_KNTase_like"/>
    <property type="match status" value="1"/>
</dbReference>
<keyword evidence="5" id="KW-0479">Metal-binding</keyword>
<dbReference type="SUPFAM" id="SSF81301">
    <property type="entry name" value="Nucleotidyltransferase"/>
    <property type="match status" value="1"/>
</dbReference>
<dbReference type="EMBL" id="JBHUML010000002">
    <property type="protein sequence ID" value="MFD2705392.1"/>
    <property type="molecule type" value="Genomic_DNA"/>
</dbReference>
<dbReference type="Proteomes" id="UP001597520">
    <property type="component" value="Unassembled WGS sequence"/>
</dbReference>
<evidence type="ECO:0000256" key="7">
    <source>
        <dbReference type="ARBA" id="ARBA00022840"/>
    </source>
</evidence>
<evidence type="ECO:0000256" key="1">
    <source>
        <dbReference type="ARBA" id="ARBA00001946"/>
    </source>
</evidence>
<keyword evidence="3" id="KW-0808">Transferase</keyword>
<evidence type="ECO:0000256" key="4">
    <source>
        <dbReference type="ARBA" id="ARBA00022695"/>
    </source>
</evidence>
<keyword evidence="6" id="KW-0547">Nucleotide-binding</keyword>
<organism evidence="11 12">
    <name type="scientific">Salibacterium lacus</name>
    <dbReference type="NCBI Taxonomy" id="1898109"/>
    <lineage>
        <taxon>Bacteria</taxon>
        <taxon>Bacillati</taxon>
        <taxon>Bacillota</taxon>
        <taxon>Bacilli</taxon>
        <taxon>Bacillales</taxon>
        <taxon>Bacillaceae</taxon>
    </lineage>
</organism>
<keyword evidence="8" id="KW-0460">Magnesium</keyword>
<evidence type="ECO:0000313" key="11">
    <source>
        <dbReference type="EMBL" id="MFD2705392.1"/>
    </source>
</evidence>
<dbReference type="InterPro" id="IPR052038">
    <property type="entry name" value="Type-VII_TA_antitoxin"/>
</dbReference>
<comment type="cofactor">
    <cofactor evidence="1">
        <name>Mg(2+)</name>
        <dbReference type="ChEBI" id="CHEBI:18420"/>
    </cofactor>
</comment>
<name>A0ABW5T1Z8_9BACI</name>
<gene>
    <name evidence="11" type="ORF">ACFSUB_07915</name>
</gene>
<dbReference type="PANTHER" id="PTHR33571">
    <property type="entry name" value="SSL8005 PROTEIN"/>
    <property type="match status" value="1"/>
</dbReference>
<protein>
    <submittedName>
        <fullName evidence="11">Nucleotidyltransferase family protein</fullName>
    </submittedName>
</protein>
<evidence type="ECO:0000256" key="6">
    <source>
        <dbReference type="ARBA" id="ARBA00022741"/>
    </source>
</evidence>
<keyword evidence="2" id="KW-1277">Toxin-antitoxin system</keyword>
<proteinExistence type="inferred from homology"/>
<keyword evidence="7" id="KW-0067">ATP-binding</keyword>
<accession>A0ABW5T1Z8</accession>
<comment type="caution">
    <text evidence="11">The sequence shown here is derived from an EMBL/GenBank/DDBJ whole genome shotgun (WGS) entry which is preliminary data.</text>
</comment>
<keyword evidence="12" id="KW-1185">Reference proteome</keyword>
<evidence type="ECO:0000256" key="2">
    <source>
        <dbReference type="ARBA" id="ARBA00022649"/>
    </source>
</evidence>
<feature type="domain" description="Polymerase nucleotidyl transferase" evidence="10">
    <location>
        <begin position="11"/>
        <end position="95"/>
    </location>
</feature>
<keyword evidence="4" id="KW-0548">Nucleotidyltransferase</keyword>
<dbReference type="RefSeq" id="WP_380712641.1">
    <property type="nucleotide sequence ID" value="NZ_JBHUML010000002.1"/>
</dbReference>
<dbReference type="InterPro" id="IPR043519">
    <property type="entry name" value="NT_sf"/>
</dbReference>